<dbReference type="PROSITE" id="PS51171">
    <property type="entry name" value="PREPHENATE_DEHYDR_3"/>
    <property type="match status" value="1"/>
</dbReference>
<dbReference type="GO" id="GO:0004664">
    <property type="term" value="F:prephenate dehydratase activity"/>
    <property type="evidence" value="ECO:0007669"/>
    <property type="project" value="UniProtKB-EC"/>
</dbReference>
<dbReference type="SUPFAM" id="SSF55021">
    <property type="entry name" value="ACT-like"/>
    <property type="match status" value="1"/>
</dbReference>
<keyword evidence="6" id="KW-0456">Lyase</keyword>
<dbReference type="GO" id="GO:0005737">
    <property type="term" value="C:cytoplasm"/>
    <property type="evidence" value="ECO:0007669"/>
    <property type="project" value="TreeGrafter"/>
</dbReference>
<dbReference type="GO" id="GO:0009094">
    <property type="term" value="P:L-phenylalanine biosynthetic process"/>
    <property type="evidence" value="ECO:0007669"/>
    <property type="project" value="UniProtKB-UniPathway"/>
</dbReference>
<evidence type="ECO:0000259" key="8">
    <source>
        <dbReference type="PROSITE" id="PS51171"/>
    </source>
</evidence>
<sequence length="305" mass="33283">MRIAYLGPEASYTHQAALKIAEPCGHEYQLEPQTTIGDIFNAVQQGAVDKGVVPFENSSNGSVVFTLDLFADLKHKNPDLVVTDEVYVPVRHCLVGFARTKADQQKSIDVSHVKKIYSHPQAWGQCNDFLNAQLKGVERQDVSSTSRGAQIVAAEGPESTSAAISSQLAAQLNGLDVLAAGIEDMKGNMTRFFVLQKPSTTDISIQNSTKATSSIHKTMISFTIEHTSPGALADALAVFKKHNISLTSINTRPSGQHNWMYIFFVEFWGRKDDEGPVDAALLELQAAARSYRWLGSWKSALDAAT</sequence>
<evidence type="ECO:0000256" key="1">
    <source>
        <dbReference type="ARBA" id="ARBA00004741"/>
    </source>
</evidence>
<feature type="domain" description="Prephenate dehydratase" evidence="8">
    <location>
        <begin position="2"/>
        <end position="197"/>
    </location>
</feature>
<dbReference type="SUPFAM" id="SSF53850">
    <property type="entry name" value="Periplasmic binding protein-like II"/>
    <property type="match status" value="1"/>
</dbReference>
<dbReference type="Proteomes" id="UP000503462">
    <property type="component" value="Chromosome 3"/>
</dbReference>
<evidence type="ECO:0000256" key="6">
    <source>
        <dbReference type="ARBA" id="ARBA00023239"/>
    </source>
</evidence>
<evidence type="ECO:0000256" key="5">
    <source>
        <dbReference type="ARBA" id="ARBA00023222"/>
    </source>
</evidence>
<reference evidence="10 11" key="1">
    <citation type="journal article" date="2016" name="Sci. Rep.">
        <title>Peltaster fructicola genome reveals evolution from an invasive phytopathogen to an ectophytic parasite.</title>
        <authorList>
            <person name="Xu C."/>
            <person name="Chen H."/>
            <person name="Gleason M.L."/>
            <person name="Xu J.R."/>
            <person name="Liu H."/>
            <person name="Zhang R."/>
            <person name="Sun G."/>
        </authorList>
    </citation>
    <scope>NUCLEOTIDE SEQUENCE [LARGE SCALE GENOMIC DNA]</scope>
    <source>
        <strain evidence="10 11">LNHT1506</strain>
    </source>
</reference>
<dbReference type="EMBL" id="CP051141">
    <property type="protein sequence ID" value="QIW98508.1"/>
    <property type="molecule type" value="Genomic_DNA"/>
</dbReference>
<dbReference type="Pfam" id="PF01842">
    <property type="entry name" value="ACT"/>
    <property type="match status" value="1"/>
</dbReference>
<evidence type="ECO:0000256" key="2">
    <source>
        <dbReference type="ARBA" id="ARBA00013147"/>
    </source>
</evidence>
<feature type="domain" description="ACT" evidence="9">
    <location>
        <begin position="220"/>
        <end position="296"/>
    </location>
</feature>
<dbReference type="FunFam" id="3.40.190.10:FF:000034">
    <property type="entry name" value="Chorismate mutase/prephenate dehydratase"/>
    <property type="match status" value="1"/>
</dbReference>
<evidence type="ECO:0000313" key="11">
    <source>
        <dbReference type="Proteomes" id="UP000503462"/>
    </source>
</evidence>
<dbReference type="NCBIfam" id="NF008865">
    <property type="entry name" value="PRK11898.1"/>
    <property type="match status" value="1"/>
</dbReference>
<keyword evidence="5" id="KW-0584">Phenylalanine biosynthesis</keyword>
<dbReference type="UniPathway" id="UPA00121">
    <property type="reaction ID" value="UER00345"/>
</dbReference>
<evidence type="ECO:0000256" key="4">
    <source>
        <dbReference type="ARBA" id="ARBA00023141"/>
    </source>
</evidence>
<evidence type="ECO:0000256" key="7">
    <source>
        <dbReference type="ARBA" id="ARBA00047848"/>
    </source>
</evidence>
<dbReference type="PIRSF" id="PIRSF001500">
    <property type="entry name" value="Chor_mut_pdt_Ppr"/>
    <property type="match status" value="1"/>
</dbReference>
<dbReference type="InterPro" id="IPR001086">
    <property type="entry name" value="Preph_deHydtase"/>
</dbReference>
<comment type="pathway">
    <text evidence="1">Amino-acid biosynthesis; L-phenylalanine biosynthesis; phenylpyruvate from prephenate: step 1/1.</text>
</comment>
<proteinExistence type="predicted"/>
<dbReference type="InterPro" id="IPR045865">
    <property type="entry name" value="ACT-like_dom_sf"/>
</dbReference>
<dbReference type="OrthoDB" id="983542at2759"/>
<dbReference type="CDD" id="cd13532">
    <property type="entry name" value="PBP2_PDT_like"/>
    <property type="match status" value="1"/>
</dbReference>
<dbReference type="PANTHER" id="PTHR21022">
    <property type="entry name" value="PREPHENATE DEHYDRATASE P PROTEIN"/>
    <property type="match status" value="1"/>
</dbReference>
<name>A0A6H0XV56_9PEZI</name>
<comment type="catalytic activity">
    <reaction evidence="7">
        <text>prephenate + H(+) = 3-phenylpyruvate + CO2 + H2O</text>
        <dbReference type="Rhea" id="RHEA:21648"/>
        <dbReference type="ChEBI" id="CHEBI:15377"/>
        <dbReference type="ChEBI" id="CHEBI:15378"/>
        <dbReference type="ChEBI" id="CHEBI:16526"/>
        <dbReference type="ChEBI" id="CHEBI:18005"/>
        <dbReference type="ChEBI" id="CHEBI:29934"/>
        <dbReference type="EC" id="4.2.1.51"/>
    </reaction>
</comment>
<evidence type="ECO:0000256" key="3">
    <source>
        <dbReference type="ARBA" id="ARBA00022605"/>
    </source>
</evidence>
<dbReference type="PANTHER" id="PTHR21022:SF19">
    <property type="entry name" value="PREPHENATE DEHYDRATASE-RELATED"/>
    <property type="match status" value="1"/>
</dbReference>
<evidence type="ECO:0000313" key="10">
    <source>
        <dbReference type="EMBL" id="QIW98508.1"/>
    </source>
</evidence>
<dbReference type="Pfam" id="PF00800">
    <property type="entry name" value="PDT"/>
    <property type="match status" value="1"/>
</dbReference>
<keyword evidence="3" id="KW-0028">Amino-acid biosynthesis</keyword>
<dbReference type="CDD" id="cd04905">
    <property type="entry name" value="ACT_CM-PDT"/>
    <property type="match status" value="1"/>
</dbReference>
<dbReference type="EC" id="4.2.1.51" evidence="2"/>
<protein>
    <recommendedName>
        <fullName evidence="2">prephenate dehydratase</fullName>
        <ecNumber evidence="2">4.2.1.51</ecNumber>
    </recommendedName>
</protein>
<accession>A0A6H0XV56</accession>
<dbReference type="AlphaFoldDB" id="A0A6H0XV56"/>
<dbReference type="Gene3D" id="3.40.190.10">
    <property type="entry name" value="Periplasmic binding protein-like II"/>
    <property type="match status" value="2"/>
</dbReference>
<dbReference type="Gene3D" id="3.30.70.260">
    <property type="match status" value="1"/>
</dbReference>
<dbReference type="InterPro" id="IPR002912">
    <property type="entry name" value="ACT_dom"/>
</dbReference>
<keyword evidence="4" id="KW-0057">Aromatic amino acid biosynthesis</keyword>
<organism evidence="10 11">
    <name type="scientific">Peltaster fructicola</name>
    <dbReference type="NCBI Taxonomy" id="286661"/>
    <lineage>
        <taxon>Eukaryota</taxon>
        <taxon>Fungi</taxon>
        <taxon>Dikarya</taxon>
        <taxon>Ascomycota</taxon>
        <taxon>Pezizomycotina</taxon>
        <taxon>Dothideomycetes</taxon>
        <taxon>Dothideomycetes incertae sedis</taxon>
        <taxon>Peltaster</taxon>
    </lineage>
</organism>
<gene>
    <name evidence="10" type="ORF">AMS68_004026</name>
</gene>
<dbReference type="PROSITE" id="PS51671">
    <property type="entry name" value="ACT"/>
    <property type="match status" value="1"/>
</dbReference>
<keyword evidence="11" id="KW-1185">Reference proteome</keyword>
<evidence type="ECO:0000259" key="9">
    <source>
        <dbReference type="PROSITE" id="PS51671"/>
    </source>
</evidence>
<dbReference type="InterPro" id="IPR008242">
    <property type="entry name" value="Chor_mutase/pphenate_deHydtase"/>
</dbReference>